<name>A0A2M7V8Q1_9BACT</name>
<feature type="domain" description="Calcineurin-like phosphoesterase" evidence="4">
    <location>
        <begin position="84"/>
        <end position="262"/>
    </location>
</feature>
<accession>A0A2M7V8Q1</accession>
<sequence length="323" mass="35900">MQRFFDLLITIGIIITALPAVILLYHQKKDSKSWEYGHKKITATISVLLFLGTAILVYGSFIEPHFLITNQVSINLENLDQKITIVLVADLQVGPYRHIDSINRIVNRILSLKPDMVLIAGDNVDNSLPIEKELLNLNPLKKLTEQIPTFAVHGNHEYGIGGGKSVIDSKYRIANVSKETKEKMESFGIHYLVNELETISVRGQDIDIFGGDSVWAGNLDWQMLKNASSTTPTIVLIHNPVAALDNLSEYPLDLMLAGHTHGGQIRLPFIGPVGRVDEIIPAEWYQGLHDANNFKLFVTSGTGESGTRARLFNPPEVVLLTIF</sequence>
<dbReference type="GO" id="GO:0046872">
    <property type="term" value="F:metal ion binding"/>
    <property type="evidence" value="ECO:0007669"/>
    <property type="project" value="UniProtKB-KW"/>
</dbReference>
<dbReference type="GO" id="GO:0009245">
    <property type="term" value="P:lipid A biosynthetic process"/>
    <property type="evidence" value="ECO:0007669"/>
    <property type="project" value="TreeGrafter"/>
</dbReference>
<protein>
    <recommendedName>
        <fullName evidence="4">Calcineurin-like phosphoesterase domain-containing protein</fullName>
    </recommendedName>
</protein>
<reference evidence="6" key="1">
    <citation type="submission" date="2017-09" db="EMBL/GenBank/DDBJ databases">
        <title>Depth-based differentiation of microbial function through sediment-hosted aquifers and enrichment of novel symbionts in the deep terrestrial subsurface.</title>
        <authorList>
            <person name="Probst A.J."/>
            <person name="Ladd B."/>
            <person name="Jarett J.K."/>
            <person name="Geller-Mcgrath D.E."/>
            <person name="Sieber C.M.K."/>
            <person name="Emerson J.B."/>
            <person name="Anantharaman K."/>
            <person name="Thomas B.C."/>
            <person name="Malmstrom R."/>
            <person name="Stieglmeier M."/>
            <person name="Klingl A."/>
            <person name="Woyke T."/>
            <person name="Ryan C.M."/>
            <person name="Banfield J.F."/>
        </authorList>
    </citation>
    <scope>NUCLEOTIDE SEQUENCE [LARGE SCALE GENOMIC DNA]</scope>
</reference>
<dbReference type="AlphaFoldDB" id="A0A2M7V8Q1"/>
<evidence type="ECO:0000313" key="6">
    <source>
        <dbReference type="Proteomes" id="UP000228568"/>
    </source>
</evidence>
<gene>
    <name evidence="5" type="ORF">COX81_01555</name>
</gene>
<evidence type="ECO:0000256" key="3">
    <source>
        <dbReference type="SAM" id="Phobius"/>
    </source>
</evidence>
<evidence type="ECO:0000256" key="1">
    <source>
        <dbReference type="ARBA" id="ARBA00022723"/>
    </source>
</evidence>
<evidence type="ECO:0000313" key="5">
    <source>
        <dbReference type="EMBL" id="PIZ95131.1"/>
    </source>
</evidence>
<keyword evidence="1" id="KW-0479">Metal-binding</keyword>
<dbReference type="GO" id="GO:0016020">
    <property type="term" value="C:membrane"/>
    <property type="evidence" value="ECO:0007669"/>
    <property type="project" value="GOC"/>
</dbReference>
<keyword evidence="2" id="KW-0378">Hydrolase</keyword>
<dbReference type="InterPro" id="IPR029052">
    <property type="entry name" value="Metallo-depent_PP-like"/>
</dbReference>
<proteinExistence type="predicted"/>
<dbReference type="GO" id="GO:0008758">
    <property type="term" value="F:UDP-2,3-diacylglucosamine hydrolase activity"/>
    <property type="evidence" value="ECO:0007669"/>
    <property type="project" value="TreeGrafter"/>
</dbReference>
<keyword evidence="3" id="KW-0472">Membrane</keyword>
<evidence type="ECO:0000259" key="4">
    <source>
        <dbReference type="Pfam" id="PF00149"/>
    </source>
</evidence>
<dbReference type="PANTHER" id="PTHR31302">
    <property type="entry name" value="TRANSMEMBRANE PROTEIN WITH METALLOPHOSPHOESTERASE DOMAIN-RELATED"/>
    <property type="match status" value="1"/>
</dbReference>
<dbReference type="InterPro" id="IPR004843">
    <property type="entry name" value="Calcineurin-like_PHP"/>
</dbReference>
<comment type="caution">
    <text evidence="5">The sequence shown here is derived from an EMBL/GenBank/DDBJ whole genome shotgun (WGS) entry which is preliminary data.</text>
</comment>
<feature type="transmembrane region" description="Helical" evidence="3">
    <location>
        <begin position="41"/>
        <end position="61"/>
    </location>
</feature>
<feature type="transmembrane region" description="Helical" evidence="3">
    <location>
        <begin position="6"/>
        <end position="25"/>
    </location>
</feature>
<dbReference type="Proteomes" id="UP000228568">
    <property type="component" value="Unassembled WGS sequence"/>
</dbReference>
<dbReference type="Gene3D" id="3.60.21.10">
    <property type="match status" value="1"/>
</dbReference>
<organism evidence="5 6">
    <name type="scientific">Candidatus Magasanikbacteria bacterium CG_4_10_14_0_2_um_filter_37_12</name>
    <dbReference type="NCBI Taxonomy" id="1974637"/>
    <lineage>
        <taxon>Bacteria</taxon>
        <taxon>Candidatus Magasanikiibacteriota</taxon>
    </lineage>
</organism>
<dbReference type="SUPFAM" id="SSF56300">
    <property type="entry name" value="Metallo-dependent phosphatases"/>
    <property type="match status" value="1"/>
</dbReference>
<evidence type="ECO:0000256" key="2">
    <source>
        <dbReference type="ARBA" id="ARBA00022801"/>
    </source>
</evidence>
<keyword evidence="3" id="KW-1133">Transmembrane helix</keyword>
<keyword evidence="3" id="KW-0812">Transmembrane</keyword>
<dbReference type="Pfam" id="PF00149">
    <property type="entry name" value="Metallophos"/>
    <property type="match status" value="1"/>
</dbReference>
<dbReference type="PANTHER" id="PTHR31302:SF31">
    <property type="entry name" value="PHOSPHODIESTERASE YAEI"/>
    <property type="match status" value="1"/>
</dbReference>
<dbReference type="EMBL" id="PFPK01000019">
    <property type="protein sequence ID" value="PIZ95131.1"/>
    <property type="molecule type" value="Genomic_DNA"/>
</dbReference>
<dbReference type="InterPro" id="IPR051158">
    <property type="entry name" value="Metallophosphoesterase_sf"/>
</dbReference>